<dbReference type="Gene3D" id="4.10.320.10">
    <property type="entry name" value="E3-binding domain"/>
    <property type="match status" value="1"/>
</dbReference>
<organism evidence="5 6">
    <name type="scientific">Amycolatopsis iheyensis</name>
    <dbReference type="NCBI Taxonomy" id="2945988"/>
    <lineage>
        <taxon>Bacteria</taxon>
        <taxon>Bacillati</taxon>
        <taxon>Actinomycetota</taxon>
        <taxon>Actinomycetes</taxon>
        <taxon>Pseudonocardiales</taxon>
        <taxon>Pseudonocardiaceae</taxon>
        <taxon>Amycolatopsis</taxon>
    </lineage>
</organism>
<dbReference type="Pfam" id="PF23359">
    <property type="entry name" value="Lsr2_DNA-bd"/>
    <property type="match status" value="1"/>
</dbReference>
<dbReference type="Pfam" id="PF11774">
    <property type="entry name" value="Lsr2"/>
    <property type="match status" value="1"/>
</dbReference>
<feature type="domain" description="Lsr2 DNA-binding" evidence="4">
    <location>
        <begin position="85"/>
        <end position="119"/>
    </location>
</feature>
<reference evidence="5" key="1">
    <citation type="submission" date="2022-06" db="EMBL/GenBank/DDBJ databases">
        <title>Amycolatopsis iheyaensis sp. nov., a new species of the genus Amycolatopsis isolated from soil in Iheya island, Japan.</title>
        <authorList>
            <person name="Ngamcharungchit C."/>
            <person name="Kanto H."/>
            <person name="Take A."/>
            <person name="Intra B."/>
            <person name="Matsumoto A."/>
            <person name="Panbangred W."/>
            <person name="Inahashi Y."/>
        </authorList>
    </citation>
    <scope>NUCLEOTIDE SEQUENCE</scope>
    <source>
        <strain evidence="5">OK19-0408</strain>
    </source>
</reference>
<evidence type="ECO:0000259" key="3">
    <source>
        <dbReference type="Pfam" id="PF11774"/>
    </source>
</evidence>
<dbReference type="Proteomes" id="UP001144096">
    <property type="component" value="Unassembled WGS sequence"/>
</dbReference>
<dbReference type="Gene3D" id="3.30.60.230">
    <property type="entry name" value="Lsr2, dimerization domain"/>
    <property type="match status" value="1"/>
</dbReference>
<evidence type="ECO:0000256" key="1">
    <source>
        <dbReference type="ARBA" id="ARBA00023125"/>
    </source>
</evidence>
<keyword evidence="1" id="KW-0238">DNA-binding</keyword>
<comment type="caution">
    <text evidence="5">The sequence shown here is derived from an EMBL/GenBank/DDBJ whole genome shotgun (WGS) entry which is preliminary data.</text>
</comment>
<dbReference type="InterPro" id="IPR042261">
    <property type="entry name" value="Lsr2-like_dimerization"/>
</dbReference>
<dbReference type="InterPro" id="IPR055370">
    <property type="entry name" value="Lsr2_DNA-bd"/>
</dbReference>
<dbReference type="GO" id="GO:0003677">
    <property type="term" value="F:DNA binding"/>
    <property type="evidence" value="ECO:0007669"/>
    <property type="project" value="UniProtKB-KW"/>
</dbReference>
<evidence type="ECO:0000256" key="2">
    <source>
        <dbReference type="SAM" id="MobiDB-lite"/>
    </source>
</evidence>
<dbReference type="GO" id="GO:0016746">
    <property type="term" value="F:acyltransferase activity"/>
    <property type="evidence" value="ECO:0007669"/>
    <property type="project" value="InterPro"/>
</dbReference>
<feature type="domain" description="Lsr2 dimerization" evidence="3">
    <location>
        <begin position="1"/>
        <end position="58"/>
    </location>
</feature>
<accession>A0A9X2SKM3</accession>
<dbReference type="InterPro" id="IPR024412">
    <property type="entry name" value="Lsr2_dim_dom"/>
</dbReference>
<evidence type="ECO:0000313" key="5">
    <source>
        <dbReference type="EMBL" id="MCR6484001.1"/>
    </source>
</evidence>
<dbReference type="InterPro" id="IPR036625">
    <property type="entry name" value="E3-bd_dom_sf"/>
</dbReference>
<feature type="region of interest" description="Disordered" evidence="2">
    <location>
        <begin position="124"/>
        <end position="154"/>
    </location>
</feature>
<name>A0A9X2SKM3_9PSEU</name>
<dbReference type="RefSeq" id="WP_257920639.1">
    <property type="nucleotide sequence ID" value="NZ_JAMXQV010000007.1"/>
</dbReference>
<dbReference type="EMBL" id="JAMXQV010000007">
    <property type="protein sequence ID" value="MCR6484001.1"/>
    <property type="molecule type" value="Genomic_DNA"/>
</dbReference>
<gene>
    <name evidence="5" type="ORF">M8542_14345</name>
</gene>
<feature type="region of interest" description="Disordered" evidence="2">
    <location>
        <begin position="65"/>
        <end position="90"/>
    </location>
</feature>
<evidence type="ECO:0000259" key="4">
    <source>
        <dbReference type="Pfam" id="PF23359"/>
    </source>
</evidence>
<sequence>MAQKVLVEIVDDLDGETATQTVPFALDGVSYEIDLSDENAQALRDVFARYIEAGQRIGGRRIRVAAGQSTAGGGDNRGGSTSTASREHNQQVRAWAMANGYEVSERGRISNEIYAAFEAGQPATLVAEPEPEPVEEAPARPARQRTPRKKPDDS</sequence>
<dbReference type="AlphaFoldDB" id="A0A9X2SKM3"/>
<proteinExistence type="predicted"/>
<protein>
    <submittedName>
        <fullName evidence="5">Lsr2 family protein</fullName>
    </submittedName>
</protein>
<evidence type="ECO:0000313" key="6">
    <source>
        <dbReference type="Proteomes" id="UP001144096"/>
    </source>
</evidence>
<keyword evidence="6" id="KW-1185">Reference proteome</keyword>